<feature type="chain" id="PRO_5036445773" evidence="2">
    <location>
        <begin position="23"/>
        <end position="124"/>
    </location>
</feature>
<dbReference type="GO" id="GO:0007411">
    <property type="term" value="P:axon guidance"/>
    <property type="evidence" value="ECO:0007669"/>
    <property type="project" value="TreeGrafter"/>
</dbReference>
<keyword evidence="2" id="KW-0732">Signal</keyword>
<reference evidence="4" key="1">
    <citation type="submission" date="2020-07" db="EMBL/GenBank/DDBJ databases">
        <title>Multicomponent nature underlies the extraordinary mechanical properties of spider dragline silk.</title>
        <authorList>
            <person name="Kono N."/>
            <person name="Nakamura H."/>
            <person name="Mori M."/>
            <person name="Yoshida Y."/>
            <person name="Ohtoshi R."/>
            <person name="Malay A.D."/>
            <person name="Moran D.A.P."/>
            <person name="Tomita M."/>
            <person name="Numata K."/>
            <person name="Arakawa K."/>
        </authorList>
    </citation>
    <scope>NUCLEOTIDE SEQUENCE</scope>
</reference>
<dbReference type="Gene3D" id="2.60.40.10">
    <property type="entry name" value="Immunoglobulins"/>
    <property type="match status" value="1"/>
</dbReference>
<accession>A0A8X6HQW1</accession>
<proteinExistence type="predicted"/>
<dbReference type="InterPro" id="IPR036179">
    <property type="entry name" value="Ig-like_dom_sf"/>
</dbReference>
<name>A0A8X6HQW1_TRICU</name>
<dbReference type="GO" id="GO:0030424">
    <property type="term" value="C:axon"/>
    <property type="evidence" value="ECO:0007669"/>
    <property type="project" value="TreeGrafter"/>
</dbReference>
<dbReference type="PROSITE" id="PS50835">
    <property type="entry name" value="IG_LIKE"/>
    <property type="match status" value="1"/>
</dbReference>
<gene>
    <name evidence="4" type="primary">Ttn_0</name>
    <name evidence="4" type="ORF">TNCT_436281</name>
</gene>
<evidence type="ECO:0000313" key="5">
    <source>
        <dbReference type="Proteomes" id="UP000887116"/>
    </source>
</evidence>
<organism evidence="4 5">
    <name type="scientific">Trichonephila clavata</name>
    <name type="common">Joro spider</name>
    <name type="synonym">Nephila clavata</name>
    <dbReference type="NCBI Taxonomy" id="2740835"/>
    <lineage>
        <taxon>Eukaryota</taxon>
        <taxon>Metazoa</taxon>
        <taxon>Ecdysozoa</taxon>
        <taxon>Arthropoda</taxon>
        <taxon>Chelicerata</taxon>
        <taxon>Arachnida</taxon>
        <taxon>Araneae</taxon>
        <taxon>Araneomorphae</taxon>
        <taxon>Entelegynae</taxon>
        <taxon>Araneoidea</taxon>
        <taxon>Nephilidae</taxon>
        <taxon>Trichonephila</taxon>
    </lineage>
</organism>
<dbReference type="GO" id="GO:0007156">
    <property type="term" value="P:homophilic cell adhesion via plasma membrane adhesion molecules"/>
    <property type="evidence" value="ECO:0007669"/>
    <property type="project" value="TreeGrafter"/>
</dbReference>
<comment type="caution">
    <text evidence="4">The sequence shown here is derived from an EMBL/GenBank/DDBJ whole genome shotgun (WGS) entry which is preliminary data.</text>
</comment>
<dbReference type="PANTHER" id="PTHR10075:SF101">
    <property type="entry name" value="ZWEI IG DOMAIN PROTEIN ZIG-3"/>
    <property type="match status" value="1"/>
</dbReference>
<dbReference type="OrthoDB" id="6431668at2759"/>
<sequence length="124" mass="13723">MVSIRSIAVLLLVFNVFSQSEGVRKPEIRPFHFSGELLAGKRVVLACSVMDGDPPFQYRWFKDGLEVGVDGNIHSRTYAEDLISNLIISQLDSDSNGNYTCRVSNSAGKDEHSAMLLMKGRTSL</sequence>
<dbReference type="InterPro" id="IPR003598">
    <property type="entry name" value="Ig_sub2"/>
</dbReference>
<dbReference type="InterPro" id="IPR013783">
    <property type="entry name" value="Ig-like_fold"/>
</dbReference>
<dbReference type="EMBL" id="BMAO01009041">
    <property type="protein sequence ID" value="GFR28243.1"/>
    <property type="molecule type" value="Genomic_DNA"/>
</dbReference>
<evidence type="ECO:0000256" key="1">
    <source>
        <dbReference type="ARBA" id="ARBA00023319"/>
    </source>
</evidence>
<dbReference type="SMART" id="SM00408">
    <property type="entry name" value="IGc2"/>
    <property type="match status" value="1"/>
</dbReference>
<feature type="signal peptide" evidence="2">
    <location>
        <begin position="1"/>
        <end position="22"/>
    </location>
</feature>
<dbReference type="InterPro" id="IPR007110">
    <property type="entry name" value="Ig-like_dom"/>
</dbReference>
<dbReference type="SMART" id="SM00409">
    <property type="entry name" value="IG"/>
    <property type="match status" value="1"/>
</dbReference>
<dbReference type="SUPFAM" id="SSF48726">
    <property type="entry name" value="Immunoglobulin"/>
    <property type="match status" value="1"/>
</dbReference>
<keyword evidence="1" id="KW-0393">Immunoglobulin domain</keyword>
<dbReference type="InterPro" id="IPR013098">
    <property type="entry name" value="Ig_I-set"/>
</dbReference>
<protein>
    <submittedName>
        <fullName evidence="4">Titin</fullName>
    </submittedName>
</protein>
<dbReference type="GO" id="GO:0070593">
    <property type="term" value="P:dendrite self-avoidance"/>
    <property type="evidence" value="ECO:0007669"/>
    <property type="project" value="TreeGrafter"/>
</dbReference>
<dbReference type="Pfam" id="PF07679">
    <property type="entry name" value="I-set"/>
    <property type="match status" value="1"/>
</dbReference>
<dbReference type="GO" id="GO:0098632">
    <property type="term" value="F:cell-cell adhesion mediator activity"/>
    <property type="evidence" value="ECO:0007669"/>
    <property type="project" value="TreeGrafter"/>
</dbReference>
<dbReference type="PANTHER" id="PTHR10075">
    <property type="entry name" value="BASIGIN RELATED"/>
    <property type="match status" value="1"/>
</dbReference>
<feature type="domain" description="Ig-like" evidence="3">
    <location>
        <begin position="26"/>
        <end position="117"/>
    </location>
</feature>
<dbReference type="InterPro" id="IPR003599">
    <property type="entry name" value="Ig_sub"/>
</dbReference>
<evidence type="ECO:0000256" key="2">
    <source>
        <dbReference type="SAM" id="SignalP"/>
    </source>
</evidence>
<evidence type="ECO:0000259" key="3">
    <source>
        <dbReference type="PROSITE" id="PS50835"/>
    </source>
</evidence>
<keyword evidence="5" id="KW-1185">Reference proteome</keyword>
<dbReference type="GO" id="GO:0005886">
    <property type="term" value="C:plasma membrane"/>
    <property type="evidence" value="ECO:0007669"/>
    <property type="project" value="TreeGrafter"/>
</dbReference>
<dbReference type="AlphaFoldDB" id="A0A8X6HQW1"/>
<dbReference type="Proteomes" id="UP000887116">
    <property type="component" value="Unassembled WGS sequence"/>
</dbReference>
<dbReference type="FunFam" id="2.60.40.10:FF:000333">
    <property type="entry name" value="Down syndrome cell adhesion molecule"/>
    <property type="match status" value="1"/>
</dbReference>
<evidence type="ECO:0000313" key="4">
    <source>
        <dbReference type="EMBL" id="GFR28243.1"/>
    </source>
</evidence>